<dbReference type="InterPro" id="IPR045851">
    <property type="entry name" value="AMP-bd_C_sf"/>
</dbReference>
<evidence type="ECO:0000259" key="1">
    <source>
        <dbReference type="Pfam" id="PF00501"/>
    </source>
</evidence>
<reference evidence="4" key="1">
    <citation type="journal article" date="2019" name="Int. J. Syst. Evol. Microbiol.">
        <title>The Global Catalogue of Microorganisms (GCM) 10K type strain sequencing project: providing services to taxonomists for standard genome sequencing and annotation.</title>
        <authorList>
            <consortium name="The Broad Institute Genomics Platform"/>
            <consortium name="The Broad Institute Genome Sequencing Center for Infectious Disease"/>
            <person name="Wu L."/>
            <person name="Ma J."/>
        </authorList>
    </citation>
    <scope>NUCLEOTIDE SEQUENCE [LARGE SCALE GENOMIC DNA]</scope>
    <source>
        <strain evidence="4">JCM 13008</strain>
    </source>
</reference>
<evidence type="ECO:0000313" key="4">
    <source>
        <dbReference type="Proteomes" id="UP001501581"/>
    </source>
</evidence>
<dbReference type="InterPro" id="IPR042099">
    <property type="entry name" value="ANL_N_sf"/>
</dbReference>
<name>A0ABP4E5V0_9ACTN</name>
<gene>
    <name evidence="3" type="primary">fadD8</name>
    <name evidence="3" type="ORF">GCM10009668_06620</name>
</gene>
<evidence type="ECO:0000313" key="3">
    <source>
        <dbReference type="EMBL" id="GAA1093752.1"/>
    </source>
</evidence>
<feature type="domain" description="AMP-dependent synthetase/ligase" evidence="1">
    <location>
        <begin position="28"/>
        <end position="399"/>
    </location>
</feature>
<comment type="caution">
    <text evidence="3">The sequence shown here is derived from an EMBL/GenBank/DDBJ whole genome shotgun (WGS) entry which is preliminary data.</text>
</comment>
<dbReference type="EMBL" id="BAAALG010000002">
    <property type="protein sequence ID" value="GAA1093752.1"/>
    <property type="molecule type" value="Genomic_DNA"/>
</dbReference>
<dbReference type="RefSeq" id="WP_343991328.1">
    <property type="nucleotide sequence ID" value="NZ_BAAALG010000002.1"/>
</dbReference>
<evidence type="ECO:0000259" key="2">
    <source>
        <dbReference type="Pfam" id="PF13193"/>
    </source>
</evidence>
<keyword evidence="3" id="KW-0436">Ligase</keyword>
<dbReference type="Proteomes" id="UP001501581">
    <property type="component" value="Unassembled WGS sequence"/>
</dbReference>
<dbReference type="Pfam" id="PF00501">
    <property type="entry name" value="AMP-binding"/>
    <property type="match status" value="1"/>
</dbReference>
<dbReference type="Pfam" id="PF13193">
    <property type="entry name" value="AMP-binding_C"/>
    <property type="match status" value="1"/>
</dbReference>
<dbReference type="InterPro" id="IPR020845">
    <property type="entry name" value="AMP-binding_CS"/>
</dbReference>
<dbReference type="Gene3D" id="3.40.50.12780">
    <property type="entry name" value="N-terminal domain of ligase-like"/>
    <property type="match status" value="1"/>
</dbReference>
<dbReference type="InterPro" id="IPR050237">
    <property type="entry name" value="ATP-dep_AMP-bd_enzyme"/>
</dbReference>
<dbReference type="PROSITE" id="PS00455">
    <property type="entry name" value="AMP_BINDING"/>
    <property type="match status" value="1"/>
</dbReference>
<dbReference type="InterPro" id="IPR025110">
    <property type="entry name" value="AMP-bd_C"/>
</dbReference>
<sequence>MSHFATELPGNDTLRWGTHNGHLMVSALKRHRDRPIMHLGDVSLTGGEVSARISQYVQAFESLDAGSGVSGALLALNRPEVLFILGAGQTQGFRRISLHPLGSADDHAYVINDAEITTLVVDPYFAERALELLDKCPGLNQVLTIGPVPEALADHPQAKAHDLVAAAANFEPGPLQARLLPPDHIVSLAYTGGTTGKPKGVIGLAQSMNTMTSVQLSEWEWPTAPRFLMCTPLSHAGAAFFVPVVIKGGTLFVTARFDPAEVLEVIERERINSLMLVPTMLYALMDHPDSQTRDLSSLETVYYGASAINPVRLKEAIERFGPIFAQYYGQSEAPMAITYFAKGDHVDADGAPLEHRLTSCGRPAALVRAALLDDDGSPVATGEPGEICVAGPLVSGGYWGLPEQTAETWRDGWMRTGDVAREDEDGFWYIVDRTKDMIVTGGFNVFPREVEDVVAEHPAVAQVGVIGTPHEKFGEAVTAIVVMRAGSELTDAVIAEIQEAVKERKGSVQVPKQVIAVDALPLTGLGKPDKKALRARFWEGQGRTVG</sequence>
<dbReference type="GO" id="GO:0016874">
    <property type="term" value="F:ligase activity"/>
    <property type="evidence" value="ECO:0007669"/>
    <property type="project" value="UniProtKB-KW"/>
</dbReference>
<proteinExistence type="predicted"/>
<feature type="domain" description="AMP-binding enzyme C-terminal" evidence="2">
    <location>
        <begin position="449"/>
        <end position="527"/>
    </location>
</feature>
<organism evidence="3 4">
    <name type="scientific">Nocardioides dubius</name>
    <dbReference type="NCBI Taxonomy" id="317019"/>
    <lineage>
        <taxon>Bacteria</taxon>
        <taxon>Bacillati</taxon>
        <taxon>Actinomycetota</taxon>
        <taxon>Actinomycetes</taxon>
        <taxon>Propionibacteriales</taxon>
        <taxon>Nocardioidaceae</taxon>
        <taxon>Nocardioides</taxon>
    </lineage>
</organism>
<dbReference type="Gene3D" id="3.30.300.30">
    <property type="match status" value="1"/>
</dbReference>
<protein>
    <submittedName>
        <fullName evidence="3">Fatty-acid--CoA ligase FadD8</fullName>
    </submittedName>
</protein>
<dbReference type="NCBIfam" id="NF004838">
    <property type="entry name" value="PRK06188.1"/>
    <property type="match status" value="1"/>
</dbReference>
<dbReference type="InterPro" id="IPR000873">
    <property type="entry name" value="AMP-dep_synth/lig_dom"/>
</dbReference>
<keyword evidence="4" id="KW-1185">Reference proteome</keyword>
<dbReference type="SUPFAM" id="SSF56801">
    <property type="entry name" value="Acetyl-CoA synthetase-like"/>
    <property type="match status" value="1"/>
</dbReference>
<dbReference type="PANTHER" id="PTHR43767">
    <property type="entry name" value="LONG-CHAIN-FATTY-ACID--COA LIGASE"/>
    <property type="match status" value="1"/>
</dbReference>
<dbReference type="PANTHER" id="PTHR43767:SF7">
    <property type="entry name" value="MEDIUM_LONG-CHAIN-FATTY-ACID--COA LIGASE FADD8"/>
    <property type="match status" value="1"/>
</dbReference>
<accession>A0ABP4E5V0</accession>